<sequence length="270" mass="29638">MRRYLSQSLKLPINSIRVKATKIGGGFGGKLELLVEPYAVLLARKCGRPVQIVYPRDEEFLATTPRHKTYFWVKSGVKKDGTLVARHARFIYDTGAYSGNGPTTVTLSAQLISGLYRIPNLFIDGYCVYTNKMNCGSMRGPSGPQTTFAMESHMDNLAHKIGMDPLDFRLKNFLEKGEKTGVGQTLVDVDYKKAVREAAEKAGWRTIKTGKNVGKGMACIFWLSGGWSTSATVNINEDGTVNLVTGAVDMGTGYLYTSVPQIVAHELGLR</sequence>
<protein>
    <submittedName>
        <fullName evidence="3">Uncharacterized protein</fullName>
    </submittedName>
</protein>
<dbReference type="SUPFAM" id="SSF56003">
    <property type="entry name" value="Molybdenum cofactor-binding domain"/>
    <property type="match status" value="1"/>
</dbReference>
<dbReference type="EMBL" id="BARS01021814">
    <property type="protein sequence ID" value="GAG07944.1"/>
    <property type="molecule type" value="Genomic_DNA"/>
</dbReference>
<evidence type="ECO:0000259" key="2">
    <source>
        <dbReference type="Pfam" id="PF20256"/>
    </source>
</evidence>
<dbReference type="InterPro" id="IPR037165">
    <property type="entry name" value="AldOxase/xan_DH_Mopterin-bd_sf"/>
</dbReference>
<feature type="domain" description="Aldehyde oxidase/xanthine dehydrogenase first molybdopterin binding" evidence="1">
    <location>
        <begin position="1"/>
        <end position="173"/>
    </location>
</feature>
<evidence type="ECO:0000313" key="3">
    <source>
        <dbReference type="EMBL" id="GAG07944.1"/>
    </source>
</evidence>
<organism evidence="3">
    <name type="scientific">marine sediment metagenome</name>
    <dbReference type="NCBI Taxonomy" id="412755"/>
    <lineage>
        <taxon>unclassified sequences</taxon>
        <taxon>metagenomes</taxon>
        <taxon>ecological metagenomes</taxon>
    </lineage>
</organism>
<name>X0UQ76_9ZZZZ</name>
<dbReference type="GO" id="GO:0016491">
    <property type="term" value="F:oxidoreductase activity"/>
    <property type="evidence" value="ECO:0007669"/>
    <property type="project" value="InterPro"/>
</dbReference>
<accession>X0UQ76</accession>
<dbReference type="Pfam" id="PF02738">
    <property type="entry name" value="MoCoBD_1"/>
    <property type="match status" value="1"/>
</dbReference>
<evidence type="ECO:0000259" key="1">
    <source>
        <dbReference type="Pfam" id="PF02738"/>
    </source>
</evidence>
<proteinExistence type="predicted"/>
<dbReference type="PANTHER" id="PTHR11908">
    <property type="entry name" value="XANTHINE DEHYDROGENASE"/>
    <property type="match status" value="1"/>
</dbReference>
<dbReference type="InterPro" id="IPR046867">
    <property type="entry name" value="AldOxase/xan_DH_MoCoBD2"/>
</dbReference>
<dbReference type="InterPro" id="IPR008274">
    <property type="entry name" value="AldOxase/xan_DH_MoCoBD1"/>
</dbReference>
<comment type="caution">
    <text evidence="3">The sequence shown here is derived from an EMBL/GenBank/DDBJ whole genome shotgun (WGS) entry which is preliminary data.</text>
</comment>
<dbReference type="Pfam" id="PF20256">
    <property type="entry name" value="MoCoBD_2"/>
    <property type="match status" value="1"/>
</dbReference>
<dbReference type="AlphaFoldDB" id="X0UQ76"/>
<feature type="non-terminal residue" evidence="3">
    <location>
        <position position="270"/>
    </location>
</feature>
<gene>
    <name evidence="3" type="ORF">S01H1_34973</name>
</gene>
<dbReference type="InterPro" id="IPR016208">
    <property type="entry name" value="Ald_Oxase/xanthine_DH-like"/>
</dbReference>
<dbReference type="GO" id="GO:0005506">
    <property type="term" value="F:iron ion binding"/>
    <property type="evidence" value="ECO:0007669"/>
    <property type="project" value="InterPro"/>
</dbReference>
<feature type="domain" description="Aldehyde oxidase/xanthine dehydrogenase second molybdopterin binding" evidence="2">
    <location>
        <begin position="191"/>
        <end position="269"/>
    </location>
</feature>
<reference evidence="3" key="1">
    <citation type="journal article" date="2014" name="Front. Microbiol.">
        <title>High frequency of phylogenetically diverse reductive dehalogenase-homologous genes in deep subseafloor sedimentary metagenomes.</title>
        <authorList>
            <person name="Kawai M."/>
            <person name="Futagami T."/>
            <person name="Toyoda A."/>
            <person name="Takaki Y."/>
            <person name="Nishi S."/>
            <person name="Hori S."/>
            <person name="Arai W."/>
            <person name="Tsubouchi T."/>
            <person name="Morono Y."/>
            <person name="Uchiyama I."/>
            <person name="Ito T."/>
            <person name="Fujiyama A."/>
            <person name="Inagaki F."/>
            <person name="Takami H."/>
        </authorList>
    </citation>
    <scope>NUCLEOTIDE SEQUENCE</scope>
    <source>
        <strain evidence="3">Expedition CK06-06</strain>
    </source>
</reference>
<dbReference type="Gene3D" id="3.30.365.10">
    <property type="entry name" value="Aldehyde oxidase/xanthine dehydrogenase, molybdopterin binding domain"/>
    <property type="match status" value="4"/>
</dbReference>
<dbReference type="PANTHER" id="PTHR11908:SF157">
    <property type="entry name" value="XANTHINE DEHYDROGENASE SUBUNIT D-RELATED"/>
    <property type="match status" value="1"/>
</dbReference>